<dbReference type="InterPro" id="IPR036875">
    <property type="entry name" value="Znf_CCHC_sf"/>
</dbReference>
<evidence type="ECO:0000256" key="3">
    <source>
        <dbReference type="ARBA" id="ARBA00022771"/>
    </source>
</evidence>
<keyword evidence="7" id="KW-1185">Reference proteome</keyword>
<proteinExistence type="predicted"/>
<evidence type="ECO:0000259" key="6">
    <source>
        <dbReference type="PROSITE" id="PS51282"/>
    </source>
</evidence>
<evidence type="ECO:0000313" key="7">
    <source>
        <dbReference type="Proteomes" id="UP000695000"/>
    </source>
</evidence>
<reference evidence="8" key="1">
    <citation type="submission" date="2025-08" db="UniProtKB">
        <authorList>
            <consortium name="RefSeq"/>
        </authorList>
    </citation>
    <scope>IDENTIFICATION</scope>
    <source>
        <tissue evidence="8">Whole Larva</tissue>
    </source>
</reference>
<gene>
    <name evidence="8" type="primary">LOC108567613</name>
</gene>
<protein>
    <submittedName>
        <fullName evidence="8">E3 ubiquitin-protein ligase RBBP6-like</fullName>
    </submittedName>
</protein>
<keyword evidence="4" id="KW-0862">Zinc</keyword>
<keyword evidence="3" id="KW-0863">Zinc-finger</keyword>
<dbReference type="PANTHER" id="PTHR15439:SF0">
    <property type="entry name" value="CELL DIVISION CYCLE AND APOPTOSIS REGULATOR PROTEIN 1-RELATED"/>
    <property type="match status" value="1"/>
</dbReference>
<organism evidence="7 8">
    <name type="scientific">Nicrophorus vespilloides</name>
    <name type="common">Boreal carrion beetle</name>
    <dbReference type="NCBI Taxonomy" id="110193"/>
    <lineage>
        <taxon>Eukaryota</taxon>
        <taxon>Metazoa</taxon>
        <taxon>Ecdysozoa</taxon>
        <taxon>Arthropoda</taxon>
        <taxon>Hexapoda</taxon>
        <taxon>Insecta</taxon>
        <taxon>Pterygota</taxon>
        <taxon>Neoptera</taxon>
        <taxon>Endopterygota</taxon>
        <taxon>Coleoptera</taxon>
        <taxon>Polyphaga</taxon>
        <taxon>Staphyliniformia</taxon>
        <taxon>Silphidae</taxon>
        <taxon>Nicrophorinae</taxon>
        <taxon>Nicrophorus</taxon>
    </lineage>
</organism>
<dbReference type="SUPFAM" id="SSF57756">
    <property type="entry name" value="Retrovirus zinc finger-like domains"/>
    <property type="match status" value="1"/>
</dbReference>
<name>A0ABM1NA31_NICVS</name>
<keyword evidence="5" id="KW-0539">Nucleus</keyword>
<dbReference type="Gene3D" id="3.10.20.90">
    <property type="entry name" value="Phosphatidylinositol 3-kinase Catalytic Subunit, Chain A, domain 1"/>
    <property type="match status" value="1"/>
</dbReference>
<evidence type="ECO:0000256" key="4">
    <source>
        <dbReference type="ARBA" id="ARBA00022833"/>
    </source>
</evidence>
<dbReference type="InterPro" id="IPR014891">
    <property type="entry name" value="DWNN_domain"/>
</dbReference>
<dbReference type="PANTHER" id="PTHR15439">
    <property type="entry name" value="RETINOBLASTOMA-BINDING PROTEIN 6"/>
    <property type="match status" value="1"/>
</dbReference>
<dbReference type="Gene3D" id="4.10.60.10">
    <property type="entry name" value="Zinc finger, CCHC-type"/>
    <property type="match status" value="1"/>
</dbReference>
<dbReference type="GeneID" id="108567613"/>
<dbReference type="PROSITE" id="PS51282">
    <property type="entry name" value="DWNN"/>
    <property type="match status" value="1"/>
</dbReference>
<dbReference type="Proteomes" id="UP000695000">
    <property type="component" value="Unplaced"/>
</dbReference>
<comment type="subcellular location">
    <subcellularLocation>
        <location evidence="1">Nucleus</location>
    </subcellularLocation>
</comment>
<dbReference type="RefSeq" id="XP_017783681.1">
    <property type="nucleotide sequence ID" value="XM_017928192.1"/>
</dbReference>
<keyword evidence="2" id="KW-0479">Metal-binding</keyword>
<dbReference type="Pfam" id="PF08783">
    <property type="entry name" value="DWNN"/>
    <property type="match status" value="1"/>
</dbReference>
<accession>A0ABM1NA31</accession>
<evidence type="ECO:0000313" key="8">
    <source>
        <dbReference type="RefSeq" id="XP_017783681.1"/>
    </source>
</evidence>
<evidence type="ECO:0000256" key="1">
    <source>
        <dbReference type="ARBA" id="ARBA00004123"/>
    </source>
</evidence>
<evidence type="ECO:0000256" key="2">
    <source>
        <dbReference type="ARBA" id="ARBA00022723"/>
    </source>
</evidence>
<evidence type="ECO:0000256" key="5">
    <source>
        <dbReference type="ARBA" id="ARBA00023242"/>
    </source>
</evidence>
<dbReference type="InterPro" id="IPR033489">
    <property type="entry name" value="RBBP6"/>
</dbReference>
<dbReference type="SMART" id="SM01180">
    <property type="entry name" value="DWNN"/>
    <property type="match status" value="1"/>
</dbReference>
<feature type="domain" description="DWNN" evidence="6">
    <location>
        <begin position="1"/>
        <end position="70"/>
    </location>
</feature>
<sequence>MRCQSVFQRMSFNGSDISVEEVKSEILKKNRFGKSNDFELQLINADTGKVFGDDKAMILKNTSVLYARIPRVLKKRTPKTCNKNKVPQNKTDSNKYVNPDFSLLKNDAEKIDAMMHQSTVDYNAVNYPTEVVNKKMPQHYVCRKCHIPGHYIGDCPLGENRMPIKRSSGIPRTFMEPVTGPEVEGAMLMGDGSFARRRNGAPTRTDQNVRAQRIAAVKPY</sequence>